<evidence type="ECO:0000313" key="1">
    <source>
        <dbReference type="EMBL" id="TXL62088.1"/>
    </source>
</evidence>
<evidence type="ECO:0000313" key="2">
    <source>
        <dbReference type="Proteomes" id="UP000321571"/>
    </source>
</evidence>
<reference evidence="1 2" key="1">
    <citation type="submission" date="2019-06" db="EMBL/GenBank/DDBJ databases">
        <title>Aeromicrobium sp. nov., isolated from a maize field.</title>
        <authorList>
            <person name="Lin S.-Y."/>
            <person name="Tsai C.-F."/>
            <person name="Young C.-C."/>
        </authorList>
    </citation>
    <scope>NUCLEOTIDE SEQUENCE [LARGE SCALE GENOMIC DNA]</scope>
    <source>
        <strain evidence="1 2">CC-CFT486</strain>
    </source>
</reference>
<evidence type="ECO:0008006" key="3">
    <source>
        <dbReference type="Google" id="ProtNLM"/>
    </source>
</evidence>
<dbReference type="AlphaFoldDB" id="A0A5C8NLG2"/>
<gene>
    <name evidence="1" type="ORF">FHP06_05090</name>
</gene>
<keyword evidence="2" id="KW-1185">Reference proteome</keyword>
<dbReference type="EMBL" id="VDUX01000002">
    <property type="protein sequence ID" value="TXL62088.1"/>
    <property type="molecule type" value="Genomic_DNA"/>
</dbReference>
<sequence length="189" mass="19230">MLLVLGSTVLGATVVAASGSTTGYWAVRDDVKQGDPVERADLVRADAHVSGAAADQLMAVDEPLPERLGSLVWARDLRGGALVDQAALASEATAHVAELPLSVSAGAAPADLQRGDRVDVWVGPGPGDDTGIESARVLRNVRVVSTGGRTSSLEGSAARTVLVDVSGVELDGDVVSTIASAHVTMVRVS</sequence>
<protein>
    <recommendedName>
        <fullName evidence="3">SAF domain-containing protein</fullName>
    </recommendedName>
</protein>
<comment type="caution">
    <text evidence="1">The sequence shown here is derived from an EMBL/GenBank/DDBJ whole genome shotgun (WGS) entry which is preliminary data.</text>
</comment>
<organism evidence="1 2">
    <name type="scientific">Aeromicrobium terrae</name>
    <dbReference type="NCBI Taxonomy" id="2498846"/>
    <lineage>
        <taxon>Bacteria</taxon>
        <taxon>Bacillati</taxon>
        <taxon>Actinomycetota</taxon>
        <taxon>Actinomycetes</taxon>
        <taxon>Propionibacteriales</taxon>
        <taxon>Nocardioidaceae</taxon>
        <taxon>Aeromicrobium</taxon>
    </lineage>
</organism>
<dbReference type="OrthoDB" id="3747689at2"/>
<proteinExistence type="predicted"/>
<name>A0A5C8NLG2_9ACTN</name>
<dbReference type="Proteomes" id="UP000321571">
    <property type="component" value="Unassembled WGS sequence"/>
</dbReference>
<dbReference type="RefSeq" id="WP_147684428.1">
    <property type="nucleotide sequence ID" value="NZ_VDUX01000002.1"/>
</dbReference>
<accession>A0A5C8NLG2</accession>